<dbReference type="Gene3D" id="1.10.10.10">
    <property type="entry name" value="Winged helix-like DNA-binding domain superfamily/Winged helix DNA-binding domain"/>
    <property type="match status" value="1"/>
</dbReference>
<dbReference type="OrthoDB" id="8479143at2"/>
<dbReference type="GO" id="GO:0003677">
    <property type="term" value="F:DNA binding"/>
    <property type="evidence" value="ECO:0007669"/>
    <property type="project" value="UniProtKB-KW"/>
</dbReference>
<dbReference type="Pfam" id="PF01614">
    <property type="entry name" value="IclR_C"/>
    <property type="match status" value="1"/>
</dbReference>
<dbReference type="SMART" id="SM00346">
    <property type="entry name" value="HTH_ICLR"/>
    <property type="match status" value="1"/>
</dbReference>
<dbReference type="InterPro" id="IPR036388">
    <property type="entry name" value="WH-like_DNA-bd_sf"/>
</dbReference>
<evidence type="ECO:0000256" key="1">
    <source>
        <dbReference type="ARBA" id="ARBA00023015"/>
    </source>
</evidence>
<dbReference type="GO" id="GO:0045892">
    <property type="term" value="P:negative regulation of DNA-templated transcription"/>
    <property type="evidence" value="ECO:0007669"/>
    <property type="project" value="TreeGrafter"/>
</dbReference>
<dbReference type="EMBL" id="RDSR01000030">
    <property type="protein sequence ID" value="RNE56373.1"/>
    <property type="molecule type" value="Genomic_DNA"/>
</dbReference>
<comment type="caution">
    <text evidence="6">The sequence shown here is derived from an EMBL/GenBank/DDBJ whole genome shotgun (WGS) entry which is preliminary data.</text>
</comment>
<dbReference type="SUPFAM" id="SSF55781">
    <property type="entry name" value="GAF domain-like"/>
    <property type="match status" value="1"/>
</dbReference>
<organism evidence="6 7">
    <name type="scientific">Cryobacterium tepidiphilum</name>
    <dbReference type="NCBI Taxonomy" id="2486026"/>
    <lineage>
        <taxon>Bacteria</taxon>
        <taxon>Bacillati</taxon>
        <taxon>Actinomycetota</taxon>
        <taxon>Actinomycetes</taxon>
        <taxon>Micrococcales</taxon>
        <taxon>Microbacteriaceae</taxon>
        <taxon>Cryobacterium</taxon>
    </lineage>
</organism>
<gene>
    <name evidence="6" type="ORF">EEJ31_13585</name>
</gene>
<dbReference type="Proteomes" id="UP000279859">
    <property type="component" value="Unassembled WGS sequence"/>
</dbReference>
<dbReference type="PANTHER" id="PTHR30136">
    <property type="entry name" value="HELIX-TURN-HELIX TRANSCRIPTIONAL REGULATOR, ICLR FAMILY"/>
    <property type="match status" value="1"/>
</dbReference>
<dbReference type="GO" id="GO:0003700">
    <property type="term" value="F:DNA-binding transcription factor activity"/>
    <property type="evidence" value="ECO:0007669"/>
    <property type="project" value="TreeGrafter"/>
</dbReference>
<dbReference type="RefSeq" id="WP_123046825.1">
    <property type="nucleotide sequence ID" value="NZ_RDSR01000030.1"/>
</dbReference>
<evidence type="ECO:0000313" key="6">
    <source>
        <dbReference type="EMBL" id="RNE56373.1"/>
    </source>
</evidence>
<dbReference type="InterPro" id="IPR005471">
    <property type="entry name" value="Tscrpt_reg_IclR_N"/>
</dbReference>
<dbReference type="PROSITE" id="PS51077">
    <property type="entry name" value="HTH_ICLR"/>
    <property type="match status" value="1"/>
</dbReference>
<evidence type="ECO:0000259" key="5">
    <source>
        <dbReference type="PROSITE" id="PS51078"/>
    </source>
</evidence>
<dbReference type="Gene3D" id="3.30.450.40">
    <property type="match status" value="1"/>
</dbReference>
<dbReference type="InterPro" id="IPR050707">
    <property type="entry name" value="HTH_MetabolicPath_Reg"/>
</dbReference>
<dbReference type="InterPro" id="IPR036390">
    <property type="entry name" value="WH_DNA-bd_sf"/>
</dbReference>
<dbReference type="InterPro" id="IPR014757">
    <property type="entry name" value="Tscrpt_reg_IclR_C"/>
</dbReference>
<protein>
    <submittedName>
        <fullName evidence="6">IclR family transcriptional regulator</fullName>
    </submittedName>
</protein>
<name>A0A3M8KT23_9MICO</name>
<feature type="domain" description="HTH iclR-type" evidence="4">
    <location>
        <begin position="6"/>
        <end position="68"/>
    </location>
</feature>
<dbReference type="Pfam" id="PF09339">
    <property type="entry name" value="HTH_IclR"/>
    <property type="match status" value="1"/>
</dbReference>
<keyword evidence="1" id="KW-0805">Transcription regulation</keyword>
<dbReference type="SUPFAM" id="SSF46785">
    <property type="entry name" value="Winged helix' DNA-binding domain"/>
    <property type="match status" value="1"/>
</dbReference>
<keyword evidence="7" id="KW-1185">Reference proteome</keyword>
<evidence type="ECO:0000256" key="3">
    <source>
        <dbReference type="ARBA" id="ARBA00023163"/>
    </source>
</evidence>
<reference evidence="6 7" key="1">
    <citation type="submission" date="2018-11" db="EMBL/GenBank/DDBJ databases">
        <title>Cryobacterium sp. nov., isolated from rhizosphere soil of lettuce.</title>
        <authorList>
            <person name="Wang Y."/>
        </authorList>
    </citation>
    <scope>NUCLEOTIDE SEQUENCE [LARGE SCALE GENOMIC DNA]</scope>
    <source>
        <strain evidence="6 7">NEAU-85</strain>
    </source>
</reference>
<evidence type="ECO:0000313" key="7">
    <source>
        <dbReference type="Proteomes" id="UP000279859"/>
    </source>
</evidence>
<dbReference type="AlphaFoldDB" id="A0A3M8KT23"/>
<sequence>MTSYGVPALDKALDILELLAAQSGGIGQAQLADALGRSVGEIFRVLQTLERRGFITRDAASGLYLLSTRMLELANLHPPLRGLVQLALGPMQRLAAAVRQSCNLSILEGATVRVIAQVESPADFGFRVRVGAGFPSESTVSGTALLAFAAPDSRAAALAELARRGLEPDARAALNDRLDAAVRNGWVEDTDPRQAAILDLAHPVYGRDGHAVAALTVPYVATSYSASEAATVRDMAAATARELSRLVQGA</sequence>
<accession>A0A3M8KT23</accession>
<evidence type="ECO:0000256" key="2">
    <source>
        <dbReference type="ARBA" id="ARBA00023125"/>
    </source>
</evidence>
<proteinExistence type="predicted"/>
<dbReference type="PANTHER" id="PTHR30136:SF7">
    <property type="entry name" value="HTH-TYPE TRANSCRIPTIONAL REGULATOR KDGR-RELATED"/>
    <property type="match status" value="1"/>
</dbReference>
<keyword evidence="3" id="KW-0804">Transcription</keyword>
<feature type="domain" description="IclR-ED" evidence="5">
    <location>
        <begin position="69"/>
        <end position="249"/>
    </location>
</feature>
<dbReference type="PROSITE" id="PS51078">
    <property type="entry name" value="ICLR_ED"/>
    <property type="match status" value="1"/>
</dbReference>
<keyword evidence="2" id="KW-0238">DNA-binding</keyword>
<evidence type="ECO:0000259" key="4">
    <source>
        <dbReference type="PROSITE" id="PS51077"/>
    </source>
</evidence>
<dbReference type="InterPro" id="IPR029016">
    <property type="entry name" value="GAF-like_dom_sf"/>
</dbReference>